<comment type="subcellular location">
    <subcellularLocation>
        <location evidence="1">Golgi apparatus membrane</location>
        <topology evidence="1">Single-pass type II membrane protein</topology>
    </subcellularLocation>
</comment>
<dbReference type="InterPro" id="IPR038578">
    <property type="entry name" value="GT29-like_sf"/>
</dbReference>
<proteinExistence type="inferred from homology"/>
<dbReference type="EMBL" id="GBEZ01000604">
    <property type="protein sequence ID" value="JAC84295.1"/>
    <property type="molecule type" value="Transcribed_RNA"/>
</dbReference>
<feature type="region of interest" description="Disordered" evidence="11">
    <location>
        <begin position="74"/>
        <end position="118"/>
    </location>
</feature>
<dbReference type="InterPro" id="IPR001675">
    <property type="entry name" value="Glyco_trans_29"/>
</dbReference>
<keyword evidence="10" id="KW-0325">Glycoprotein</keyword>
<dbReference type="GO" id="GO:0000139">
    <property type="term" value="C:Golgi membrane"/>
    <property type="evidence" value="ECO:0007669"/>
    <property type="project" value="UniProtKB-SubCell"/>
</dbReference>
<name>A0A061SN29_9CHLO</name>
<dbReference type="Pfam" id="PF00777">
    <property type="entry name" value="Glyco_transf_29"/>
    <property type="match status" value="1"/>
</dbReference>
<keyword evidence="8" id="KW-0333">Golgi apparatus</keyword>
<evidence type="ECO:0000256" key="10">
    <source>
        <dbReference type="ARBA" id="ARBA00023180"/>
    </source>
</evidence>
<keyword evidence="4" id="KW-0808">Transferase</keyword>
<sequence length="118" mass="13684">MLLQLCSQVTVYGFGLDSEDGRLQKYHYFELFTKSAKKNTMNPTHSFDAERDLLRAMAKFGIIKYCGYEPHNRKHNKRCGMDRPEGKRGTRAPRRTQAQKPVIHEIDLGEAIEEPPWS</sequence>
<accession>A0A061SN29</accession>
<evidence type="ECO:0000256" key="6">
    <source>
        <dbReference type="ARBA" id="ARBA00022968"/>
    </source>
</evidence>
<comment type="similarity">
    <text evidence="2">Belongs to the glycosyltransferase 29 family.</text>
</comment>
<keyword evidence="3" id="KW-0328">Glycosyltransferase</keyword>
<evidence type="ECO:0000256" key="9">
    <source>
        <dbReference type="ARBA" id="ARBA00023136"/>
    </source>
</evidence>
<evidence type="ECO:0000313" key="12">
    <source>
        <dbReference type="EMBL" id="JAC84295.1"/>
    </source>
</evidence>
<keyword evidence="7" id="KW-1133">Transmembrane helix</keyword>
<keyword evidence="6" id="KW-0735">Signal-anchor</keyword>
<dbReference type="GO" id="GO:0008373">
    <property type="term" value="F:sialyltransferase activity"/>
    <property type="evidence" value="ECO:0007669"/>
    <property type="project" value="InterPro"/>
</dbReference>
<feature type="compositionally biased region" description="Acidic residues" evidence="11">
    <location>
        <begin position="108"/>
        <end position="118"/>
    </location>
</feature>
<reference evidence="12" key="1">
    <citation type="submission" date="2014-05" db="EMBL/GenBank/DDBJ databases">
        <title>The transcriptome of the halophilic microalga Tetraselmis sp. GSL018 isolated from the Great Salt Lake, Utah.</title>
        <authorList>
            <person name="Jinkerson R.E."/>
            <person name="D'Adamo S."/>
            <person name="Posewitz M.C."/>
        </authorList>
    </citation>
    <scope>NUCLEOTIDE SEQUENCE</scope>
    <source>
        <strain evidence="12">GSL018</strain>
    </source>
</reference>
<keyword evidence="5" id="KW-0812">Transmembrane</keyword>
<evidence type="ECO:0000256" key="8">
    <source>
        <dbReference type="ARBA" id="ARBA00023034"/>
    </source>
</evidence>
<evidence type="ECO:0000256" key="3">
    <source>
        <dbReference type="ARBA" id="ARBA00022676"/>
    </source>
</evidence>
<keyword evidence="9" id="KW-0472">Membrane</keyword>
<dbReference type="Gene3D" id="3.90.1480.20">
    <property type="entry name" value="Glycosyl transferase family 29"/>
    <property type="match status" value="1"/>
</dbReference>
<evidence type="ECO:0000256" key="7">
    <source>
        <dbReference type="ARBA" id="ARBA00022989"/>
    </source>
</evidence>
<dbReference type="AlphaFoldDB" id="A0A061SN29"/>
<evidence type="ECO:0000256" key="1">
    <source>
        <dbReference type="ARBA" id="ARBA00004323"/>
    </source>
</evidence>
<feature type="compositionally biased region" description="Basic and acidic residues" evidence="11">
    <location>
        <begin position="79"/>
        <end position="88"/>
    </location>
</feature>
<gene>
    <name evidence="12" type="ORF">TSPGSL018_1337</name>
</gene>
<protein>
    <submittedName>
        <fullName evidence="12">Uncharacterized protein</fullName>
    </submittedName>
</protein>
<evidence type="ECO:0000256" key="11">
    <source>
        <dbReference type="SAM" id="MobiDB-lite"/>
    </source>
</evidence>
<evidence type="ECO:0000256" key="2">
    <source>
        <dbReference type="ARBA" id="ARBA00006003"/>
    </source>
</evidence>
<evidence type="ECO:0000256" key="5">
    <source>
        <dbReference type="ARBA" id="ARBA00022692"/>
    </source>
</evidence>
<organism evidence="12">
    <name type="scientific">Tetraselmis sp. GSL018</name>
    <dbReference type="NCBI Taxonomy" id="582737"/>
    <lineage>
        <taxon>Eukaryota</taxon>
        <taxon>Viridiplantae</taxon>
        <taxon>Chlorophyta</taxon>
        <taxon>core chlorophytes</taxon>
        <taxon>Chlorodendrophyceae</taxon>
        <taxon>Chlorodendrales</taxon>
        <taxon>Chlorodendraceae</taxon>
        <taxon>Tetraselmis</taxon>
    </lineage>
</organism>
<evidence type="ECO:0000256" key="4">
    <source>
        <dbReference type="ARBA" id="ARBA00022679"/>
    </source>
</evidence>